<geneLocation type="plasmid" evidence="2">
    <name>pnp144</name>
</geneLocation>
<dbReference type="AlphaFoldDB" id="A0A1D9P5N0"/>
<keyword evidence="2" id="KW-1185">Reference proteome</keyword>
<reference evidence="2" key="1">
    <citation type="submission" date="2016-10" db="EMBL/GenBank/DDBJ databases">
        <title>The complete genome sequence of the rumen bacterium Butyrivibrio hungatei MB2003.</title>
        <authorList>
            <person name="Palevich N."/>
            <person name="Kelly W.J."/>
            <person name="Leahy S.C."/>
            <person name="Altermann E."/>
            <person name="Rakonjac J."/>
            <person name="Attwood G.T."/>
        </authorList>
    </citation>
    <scope>NUCLEOTIDE SEQUENCE [LARGE SCALE GENOMIC DNA]</scope>
    <source>
        <strain evidence="2">MB2003</strain>
        <plasmid evidence="2">Plasmid pnp144</plasmid>
    </source>
</reference>
<proteinExistence type="predicted"/>
<gene>
    <name evidence="1" type="ORF">bhn_II127</name>
</gene>
<keyword evidence="1" id="KW-0614">Plasmid</keyword>
<organism evidence="1 2">
    <name type="scientific">Butyrivibrio hungatei</name>
    <dbReference type="NCBI Taxonomy" id="185008"/>
    <lineage>
        <taxon>Bacteria</taxon>
        <taxon>Bacillati</taxon>
        <taxon>Bacillota</taxon>
        <taxon>Clostridia</taxon>
        <taxon>Lachnospirales</taxon>
        <taxon>Lachnospiraceae</taxon>
        <taxon>Butyrivibrio</taxon>
    </lineage>
</organism>
<dbReference type="KEGG" id="bhu:bhn_II127"/>
<accession>A0A1D9P5N0</accession>
<dbReference type="RefSeq" id="WP_071177686.1">
    <property type="nucleotide sequence ID" value="NZ_CP017832.1"/>
</dbReference>
<dbReference type="Proteomes" id="UP000179284">
    <property type="component" value="Plasmid pNP144"/>
</dbReference>
<protein>
    <submittedName>
        <fullName evidence="1">Uncharacterized protein</fullName>
    </submittedName>
</protein>
<dbReference type="OrthoDB" id="9901460at2"/>
<evidence type="ECO:0000313" key="2">
    <source>
        <dbReference type="Proteomes" id="UP000179284"/>
    </source>
</evidence>
<evidence type="ECO:0000313" key="1">
    <source>
        <dbReference type="EMBL" id="AOZ97926.1"/>
    </source>
</evidence>
<dbReference type="EMBL" id="CP017832">
    <property type="protein sequence ID" value="AOZ97926.1"/>
    <property type="molecule type" value="Genomic_DNA"/>
</dbReference>
<sequence>MMAQDIAKLCYELYKIDWMRRISADRQIYAYKDWYEKEYEPHVSTIHNTYTGEAEPYYDGLTFENWIEEFGYDGNIYVSYEEFLDTEYQNEEYIRVLLDNAALYLRYLMRGGRMTGNQLKDFIDMFQLGNMPVFIGCEGYTNANDEDNETVVDVIDGKIIVHDACGDYTEEVTSNKN</sequence>
<name>A0A1D9P5N0_9FIRM</name>